<dbReference type="GO" id="GO:0007265">
    <property type="term" value="P:Ras protein signal transduction"/>
    <property type="evidence" value="ECO:0007669"/>
    <property type="project" value="TreeGrafter"/>
</dbReference>
<dbReference type="InterPro" id="IPR001895">
    <property type="entry name" value="RASGEF_cat_dom"/>
</dbReference>
<dbReference type="SMART" id="SM00229">
    <property type="entry name" value="RasGEFN"/>
    <property type="match status" value="1"/>
</dbReference>
<comment type="caution">
    <text evidence="6">The sequence shown here is derived from an EMBL/GenBank/DDBJ whole genome shotgun (WGS) entry which is preliminary data.</text>
</comment>
<feature type="region of interest" description="Disordered" evidence="3">
    <location>
        <begin position="486"/>
        <end position="540"/>
    </location>
</feature>
<dbReference type="Pfam" id="PF00618">
    <property type="entry name" value="RasGEF_N"/>
    <property type="match status" value="1"/>
</dbReference>
<feature type="region of interest" description="Disordered" evidence="3">
    <location>
        <begin position="186"/>
        <end position="330"/>
    </location>
</feature>
<dbReference type="InterPro" id="IPR023578">
    <property type="entry name" value="Ras_GEF_dom_sf"/>
</dbReference>
<gene>
    <name evidence="6" type="primary">RAPGEF1</name>
    <name evidence="6" type="ORF">Anas_06166</name>
</gene>
<dbReference type="SUPFAM" id="SSF48366">
    <property type="entry name" value="Ras GEF"/>
    <property type="match status" value="1"/>
</dbReference>
<accession>A0A5N5T1L9</accession>
<dbReference type="SMART" id="SM00147">
    <property type="entry name" value="RasGEF"/>
    <property type="match status" value="1"/>
</dbReference>
<protein>
    <submittedName>
        <fullName evidence="6">Rap guanine nucleotide exchange factor 1</fullName>
    </submittedName>
</protein>
<name>A0A5N5T1L9_9CRUS</name>
<dbReference type="PANTHER" id="PTHR23113">
    <property type="entry name" value="GUANINE NUCLEOTIDE EXCHANGE FACTOR"/>
    <property type="match status" value="1"/>
</dbReference>
<sequence length="1189" mass="134584">MIYSTSCEFYRCLWPFPPEVTQKKKVDKSINKDEEDHFHLSCSNKIGKPIRVLGKTVPVKGHSVAEELDKKQGEIFRLLECSEDAVKKDIPAYLVGFPSMILENVIALTREIDQMTANANSSELASLLSHMNQTVAEHALWIDHYYLYGDSSHCDQSIQSIVRNVRQAVKSLIEFAVNKENEGASETNFFNTSENSHNESNSSLCSQDSPYSRKKLNETRNRHTHGSMPEIPSVANSYGNSGRSLSRKTSPPPNKLTHSFSSDSILDNKENSVNSTPAKHSIYVGDYEGTSSCDESSAPPIPPKKNIKGRSSLRSSYEFDSPVKQGSNCNSSFDGGTDFIGSRRSAGLMISCSTPQSLDHSLEYSVNNSLNNSSASHDSVHHQTPNNNYHYSGGGEQRRGGIGASASLNSMEMSPRVTDLTSMLSHNCEISSLRSMTDDSTSSGYTTSSTMNNTKAYYSQSFHSFNHENKSTSVIDSGKDSIITQVNSSNSQQQQQHSLVIRRSSRNSACSSSSRSSGSEVDSSTLTMTVPPPIPEKTRQTINSFPICDRAQSHYDNVDGITSLEKLEAKHFQHVKTQEINSISYSASSSTSELGSSKSSMTSWESTNSSSSPASNSIVQRRYNESHINHSTRRSNADKPPLPPKQRHIMEYMQIFKDYQMPEKEWFQHRRSQQILGSYQSHVISVNDEFKDFDLETHALSSRVPPSDKPKSEAFVASDNWNHPELCSCQVKETPSNTAKYLQPPPAHPSVGNDTSRCKENSEEKQKKVECVEKKVNNETLPEQEFIEDGESNSLLDSLNVTEHIIFQGEPDVSDVKAASIDALVVYATYSKNETYLEAFLTTYRTFLTPVEVIAKLFYRYNKFVCRSSTEYQKAAKNAFSLLVRVVHDLVVTELTEDLLKDLAQFEYNLLAKGDLKLALYFRKKLSEKLKLRKTHQEHGELPCHYLTIKNQHQYTFLDFKSSEIADQMTLLDSELFSKFGIPELLHYSRDQDEEHCPNLAQFAMQINRMSSWVKTLILRSNSQDREKYYKKFIKIMKHLRKVNNNYNSCIAILSGLESADVRRLDWPKASMDMLKEYCDLFDFEGSYRAYRQALAETKPPCIPHLGIILQDLTKLYHINPNFVDGKVNFLKRWLQFNILEDMKRFIPSKYDIRKNESIRNFINNYEDCMSDSDLWDLSLAIKPKAKSK</sequence>
<evidence type="ECO:0000313" key="7">
    <source>
        <dbReference type="Proteomes" id="UP000326759"/>
    </source>
</evidence>
<reference evidence="6 7" key="1">
    <citation type="journal article" date="2019" name="PLoS Biol.">
        <title>Sex chromosomes control vertical transmission of feminizing Wolbachia symbionts in an isopod.</title>
        <authorList>
            <person name="Becking T."/>
            <person name="Chebbi M.A."/>
            <person name="Giraud I."/>
            <person name="Moumen B."/>
            <person name="Laverre T."/>
            <person name="Caubet Y."/>
            <person name="Peccoud J."/>
            <person name="Gilbert C."/>
            <person name="Cordaux R."/>
        </authorList>
    </citation>
    <scope>NUCLEOTIDE SEQUENCE [LARGE SCALE GENOMIC DNA]</scope>
    <source>
        <strain evidence="6">ANa2</strain>
        <tissue evidence="6">Whole body excluding digestive tract and cuticle</tissue>
    </source>
</reference>
<organism evidence="6 7">
    <name type="scientific">Armadillidium nasatum</name>
    <dbReference type="NCBI Taxonomy" id="96803"/>
    <lineage>
        <taxon>Eukaryota</taxon>
        <taxon>Metazoa</taxon>
        <taxon>Ecdysozoa</taxon>
        <taxon>Arthropoda</taxon>
        <taxon>Crustacea</taxon>
        <taxon>Multicrustacea</taxon>
        <taxon>Malacostraca</taxon>
        <taxon>Eumalacostraca</taxon>
        <taxon>Peracarida</taxon>
        <taxon>Isopoda</taxon>
        <taxon>Oniscidea</taxon>
        <taxon>Crinocheta</taxon>
        <taxon>Armadillidiidae</taxon>
        <taxon>Armadillidium</taxon>
    </lineage>
</organism>
<dbReference type="InterPro" id="IPR008937">
    <property type="entry name" value="Ras-like_GEF"/>
</dbReference>
<dbReference type="InterPro" id="IPR000651">
    <property type="entry name" value="Ras-like_Gua-exchang_fac_N"/>
</dbReference>
<dbReference type="CDD" id="cd00155">
    <property type="entry name" value="RasGEF"/>
    <property type="match status" value="1"/>
</dbReference>
<feature type="compositionally biased region" description="Gly residues" evidence="3">
    <location>
        <begin position="392"/>
        <end position="403"/>
    </location>
</feature>
<evidence type="ECO:0000256" key="1">
    <source>
        <dbReference type="ARBA" id="ARBA00022658"/>
    </source>
</evidence>
<dbReference type="Pfam" id="PF00617">
    <property type="entry name" value="RasGEF"/>
    <property type="match status" value="1"/>
</dbReference>
<dbReference type="EMBL" id="SEYY01014117">
    <property type="protein sequence ID" value="KAB7500381.1"/>
    <property type="molecule type" value="Genomic_DNA"/>
</dbReference>
<feature type="compositionally biased region" description="Low complexity" evidence="3">
    <location>
        <begin position="187"/>
        <end position="203"/>
    </location>
</feature>
<proteinExistence type="predicted"/>
<feature type="region of interest" description="Disordered" evidence="3">
    <location>
        <begin position="584"/>
        <end position="618"/>
    </location>
</feature>
<dbReference type="Gene3D" id="1.10.840.10">
    <property type="entry name" value="Ras guanine-nucleotide exchange factors catalytic domain"/>
    <property type="match status" value="1"/>
</dbReference>
<keyword evidence="7" id="KW-1185">Reference proteome</keyword>
<dbReference type="AlphaFoldDB" id="A0A5N5T1L9"/>
<dbReference type="CDD" id="cd06224">
    <property type="entry name" value="REM"/>
    <property type="match status" value="1"/>
</dbReference>
<evidence type="ECO:0000313" key="6">
    <source>
        <dbReference type="EMBL" id="KAB7500381.1"/>
    </source>
</evidence>
<evidence type="ECO:0000256" key="2">
    <source>
        <dbReference type="PROSITE-ProRule" id="PRU00168"/>
    </source>
</evidence>
<feature type="compositionally biased region" description="Low complexity" evidence="3">
    <location>
        <begin position="506"/>
        <end position="524"/>
    </location>
</feature>
<feature type="compositionally biased region" description="Low complexity" evidence="3">
    <location>
        <begin position="486"/>
        <end position="498"/>
    </location>
</feature>
<feature type="region of interest" description="Disordered" evidence="3">
    <location>
        <begin position="742"/>
        <end position="762"/>
    </location>
</feature>
<feature type="domain" description="Ras-GEF" evidence="4">
    <location>
        <begin position="961"/>
        <end position="1185"/>
    </location>
</feature>
<dbReference type="PROSITE" id="PS50009">
    <property type="entry name" value="RASGEF_CAT"/>
    <property type="match status" value="1"/>
</dbReference>
<feature type="domain" description="N-terminal Ras-GEF" evidence="5">
    <location>
        <begin position="812"/>
        <end position="931"/>
    </location>
</feature>
<dbReference type="GO" id="GO:0005886">
    <property type="term" value="C:plasma membrane"/>
    <property type="evidence" value="ECO:0007669"/>
    <property type="project" value="TreeGrafter"/>
</dbReference>
<feature type="compositionally biased region" description="Low complexity" evidence="3">
    <location>
        <begin position="584"/>
        <end position="617"/>
    </location>
</feature>
<dbReference type="GO" id="GO:0005085">
    <property type="term" value="F:guanyl-nucleotide exchange factor activity"/>
    <property type="evidence" value="ECO:0007669"/>
    <property type="project" value="UniProtKB-KW"/>
</dbReference>
<dbReference type="Gene3D" id="1.20.870.10">
    <property type="entry name" value="Son of sevenless (SoS) protein Chain: S domain 1"/>
    <property type="match status" value="1"/>
</dbReference>
<dbReference type="PROSITE" id="PS50212">
    <property type="entry name" value="RASGEF_NTER"/>
    <property type="match status" value="1"/>
</dbReference>
<dbReference type="PANTHER" id="PTHR23113:SF224">
    <property type="entry name" value="RAP GUANINE NUCLEOTIDE EXCHANGE FACTOR 1"/>
    <property type="match status" value="1"/>
</dbReference>
<feature type="compositionally biased region" description="Polar residues" evidence="3">
    <location>
        <begin position="234"/>
        <end position="249"/>
    </location>
</feature>
<dbReference type="Proteomes" id="UP000326759">
    <property type="component" value="Unassembled WGS sequence"/>
</dbReference>
<evidence type="ECO:0000256" key="3">
    <source>
        <dbReference type="SAM" id="MobiDB-lite"/>
    </source>
</evidence>
<feature type="region of interest" description="Disordered" evidence="3">
    <location>
        <begin position="369"/>
        <end position="403"/>
    </location>
</feature>
<evidence type="ECO:0000259" key="5">
    <source>
        <dbReference type="PROSITE" id="PS50212"/>
    </source>
</evidence>
<dbReference type="InterPro" id="IPR036964">
    <property type="entry name" value="RASGEF_cat_dom_sf"/>
</dbReference>
<evidence type="ECO:0000259" key="4">
    <source>
        <dbReference type="PROSITE" id="PS50009"/>
    </source>
</evidence>
<dbReference type="OrthoDB" id="25179at2759"/>
<feature type="compositionally biased region" description="Polar residues" evidence="3">
    <location>
        <begin position="256"/>
        <end position="278"/>
    </location>
</feature>
<keyword evidence="1 2" id="KW-0344">Guanine-nucleotide releasing factor</keyword>